<protein>
    <submittedName>
        <fullName evidence="2">Uncharacterized protein</fullName>
    </submittedName>
</protein>
<dbReference type="Proteomes" id="UP000676336">
    <property type="component" value="Unassembled WGS sequence"/>
</dbReference>
<gene>
    <name evidence="2" type="ORF">SMN809_LOCUS77931</name>
</gene>
<comment type="caution">
    <text evidence="2">The sequence shown here is derived from an EMBL/GenBank/DDBJ whole genome shotgun (WGS) entry which is preliminary data.</text>
</comment>
<proteinExistence type="predicted"/>
<dbReference type="EMBL" id="CAJOBI010338574">
    <property type="protein sequence ID" value="CAF5209557.1"/>
    <property type="molecule type" value="Genomic_DNA"/>
</dbReference>
<sequence>MNKIVSSLAITDETKNNPNDIIDDNDEQHIQSKIIKCKTNNQQTDLSSYNVLTANGTTSTTIHSIDVPNEHTSIKLHIRRVCSPSPSPPTDTLSINSPLYQSNEQSKTKIISRNVFNTNSESSVRRMISTRRTSLIESDSSKINSKAIITNHMNIYDENTLKNQTTK</sequence>
<dbReference type="AlphaFoldDB" id="A0A8S3IZ57"/>
<evidence type="ECO:0000256" key="1">
    <source>
        <dbReference type="SAM" id="MobiDB-lite"/>
    </source>
</evidence>
<reference evidence="2" key="1">
    <citation type="submission" date="2021-02" db="EMBL/GenBank/DDBJ databases">
        <authorList>
            <person name="Nowell W R."/>
        </authorList>
    </citation>
    <scope>NUCLEOTIDE SEQUENCE</scope>
</reference>
<name>A0A8S3IZ57_9BILA</name>
<evidence type="ECO:0000313" key="2">
    <source>
        <dbReference type="EMBL" id="CAF5209557.1"/>
    </source>
</evidence>
<feature type="non-terminal residue" evidence="2">
    <location>
        <position position="1"/>
    </location>
</feature>
<organism evidence="2 3">
    <name type="scientific">Rotaria magnacalcarata</name>
    <dbReference type="NCBI Taxonomy" id="392030"/>
    <lineage>
        <taxon>Eukaryota</taxon>
        <taxon>Metazoa</taxon>
        <taxon>Spiralia</taxon>
        <taxon>Gnathifera</taxon>
        <taxon>Rotifera</taxon>
        <taxon>Eurotatoria</taxon>
        <taxon>Bdelloidea</taxon>
        <taxon>Philodinida</taxon>
        <taxon>Philodinidae</taxon>
        <taxon>Rotaria</taxon>
    </lineage>
</organism>
<accession>A0A8S3IZ57</accession>
<feature type="region of interest" description="Disordered" evidence="1">
    <location>
        <begin position="1"/>
        <end position="24"/>
    </location>
</feature>
<evidence type="ECO:0000313" key="3">
    <source>
        <dbReference type="Proteomes" id="UP000676336"/>
    </source>
</evidence>